<feature type="transmembrane region" description="Helical" evidence="2">
    <location>
        <begin position="9"/>
        <end position="30"/>
    </location>
</feature>
<dbReference type="EMBL" id="JAALLS010000012">
    <property type="protein sequence ID" value="NGP88721.1"/>
    <property type="molecule type" value="Genomic_DNA"/>
</dbReference>
<keyword evidence="2" id="KW-0472">Membrane</keyword>
<evidence type="ECO:0000313" key="4">
    <source>
        <dbReference type="Proteomes" id="UP000479132"/>
    </source>
</evidence>
<evidence type="ECO:0008006" key="5">
    <source>
        <dbReference type="Google" id="ProtNLM"/>
    </source>
</evidence>
<dbReference type="SUPFAM" id="SSF52833">
    <property type="entry name" value="Thioredoxin-like"/>
    <property type="match status" value="1"/>
</dbReference>
<protein>
    <recommendedName>
        <fullName evidence="5">Thioredoxin domain-containing protein</fullName>
    </recommendedName>
</protein>
<evidence type="ECO:0000256" key="1">
    <source>
        <dbReference type="ARBA" id="ARBA00023284"/>
    </source>
</evidence>
<dbReference type="InterPro" id="IPR017937">
    <property type="entry name" value="Thioredoxin_CS"/>
</dbReference>
<dbReference type="RefSeq" id="WP_165268748.1">
    <property type="nucleotide sequence ID" value="NZ_JAALLS010000012.1"/>
</dbReference>
<dbReference type="Proteomes" id="UP000479132">
    <property type="component" value="Unassembled WGS sequence"/>
</dbReference>
<dbReference type="PROSITE" id="PS00194">
    <property type="entry name" value="THIOREDOXIN_1"/>
    <property type="match status" value="1"/>
</dbReference>
<accession>A0A6M1T9K9</accession>
<keyword evidence="2" id="KW-1133">Transmembrane helix</keyword>
<organism evidence="3 4">
    <name type="scientific">Fodinibius halophilus</name>
    <dbReference type="NCBI Taxonomy" id="1736908"/>
    <lineage>
        <taxon>Bacteria</taxon>
        <taxon>Pseudomonadati</taxon>
        <taxon>Balneolota</taxon>
        <taxon>Balneolia</taxon>
        <taxon>Balneolales</taxon>
        <taxon>Balneolaceae</taxon>
        <taxon>Fodinibius</taxon>
    </lineage>
</organism>
<dbReference type="InterPro" id="IPR036249">
    <property type="entry name" value="Thioredoxin-like_sf"/>
</dbReference>
<name>A0A6M1T9K9_9BACT</name>
<dbReference type="AlphaFoldDB" id="A0A6M1T9K9"/>
<keyword evidence="4" id="KW-1185">Reference proteome</keyword>
<keyword evidence="1" id="KW-0676">Redox-active center</keyword>
<sequence length="86" mass="9644">MAQKEKVDWLTYGLVALAIVVVGLTTPNFFNSEVAIPAHDKVHNWDTLRTSYSPLHGNGQSQVIIIEYYSYGCGYCRVLDHSLSKL</sequence>
<comment type="caution">
    <text evidence="3">The sequence shown here is derived from an EMBL/GenBank/DDBJ whole genome shotgun (WGS) entry which is preliminary data.</text>
</comment>
<evidence type="ECO:0000313" key="3">
    <source>
        <dbReference type="EMBL" id="NGP88721.1"/>
    </source>
</evidence>
<gene>
    <name evidence="3" type="ORF">G3569_10165</name>
</gene>
<evidence type="ECO:0000256" key="2">
    <source>
        <dbReference type="SAM" id="Phobius"/>
    </source>
</evidence>
<keyword evidence="2" id="KW-0812">Transmembrane</keyword>
<proteinExistence type="predicted"/>
<reference evidence="3 4" key="1">
    <citation type="submission" date="2020-02" db="EMBL/GenBank/DDBJ databases">
        <title>Aliifodinibius halophilus 2W32, complete genome.</title>
        <authorList>
            <person name="Li Y."/>
            <person name="Wu S."/>
        </authorList>
    </citation>
    <scope>NUCLEOTIDE SEQUENCE [LARGE SCALE GENOMIC DNA]</scope>
    <source>
        <strain evidence="3 4">2W32</strain>
    </source>
</reference>